<protein>
    <submittedName>
        <fullName evidence="1">Uncharacterized protein</fullName>
    </submittedName>
</protein>
<dbReference type="KEGG" id="dps:DP2091"/>
<proteinExistence type="predicted"/>
<accession>Q6ALF5</accession>
<gene>
    <name evidence="1" type="ordered locus">DP2091</name>
</gene>
<dbReference type="EMBL" id="CR522870">
    <property type="protein sequence ID" value="CAG36820.1"/>
    <property type="molecule type" value="Genomic_DNA"/>
</dbReference>
<evidence type="ECO:0000313" key="2">
    <source>
        <dbReference type="Proteomes" id="UP000000602"/>
    </source>
</evidence>
<dbReference type="AlphaFoldDB" id="Q6ALF5"/>
<reference evidence="2" key="1">
    <citation type="journal article" date="2004" name="Environ. Microbiol.">
        <title>The genome of Desulfotalea psychrophila, a sulfate-reducing bacterium from permanently cold Arctic sediments.</title>
        <authorList>
            <person name="Rabus R."/>
            <person name="Ruepp A."/>
            <person name="Frickey T."/>
            <person name="Rattei T."/>
            <person name="Fartmann B."/>
            <person name="Stark M."/>
            <person name="Bauer M."/>
            <person name="Zibat A."/>
            <person name="Lombardot T."/>
            <person name="Becker I."/>
            <person name="Amann J."/>
            <person name="Gellner K."/>
            <person name="Teeling H."/>
            <person name="Leuschner W.D."/>
            <person name="Gloeckner F.-O."/>
            <person name="Lupas A.N."/>
            <person name="Amann R."/>
            <person name="Klenk H.-P."/>
        </authorList>
    </citation>
    <scope>NUCLEOTIDE SEQUENCE [LARGE SCALE GENOMIC DNA]</scope>
    <source>
        <strain evidence="2">DSM 12343 / LSv54</strain>
    </source>
</reference>
<organism evidence="1 2">
    <name type="scientific">Desulfotalea psychrophila (strain LSv54 / DSM 12343)</name>
    <dbReference type="NCBI Taxonomy" id="177439"/>
    <lineage>
        <taxon>Bacteria</taxon>
        <taxon>Pseudomonadati</taxon>
        <taxon>Thermodesulfobacteriota</taxon>
        <taxon>Desulfobulbia</taxon>
        <taxon>Desulfobulbales</taxon>
        <taxon>Desulfocapsaceae</taxon>
        <taxon>Desulfotalea</taxon>
    </lineage>
</organism>
<dbReference type="Proteomes" id="UP000000602">
    <property type="component" value="Chromosome"/>
</dbReference>
<dbReference type="HOGENOM" id="CLU_2141886_0_0_7"/>
<keyword evidence="2" id="KW-1185">Reference proteome</keyword>
<name>Q6ALF5_DESPS</name>
<evidence type="ECO:0000313" key="1">
    <source>
        <dbReference type="EMBL" id="CAG36820.1"/>
    </source>
</evidence>
<sequence length="112" mass="13124">MRMHWLYKSMLNIVDGAILVKTMFTCMYLRIRGVVVAFACSLWQKSPFERKLIKSCIHAYDCNNLSLRMSRKSSGTQQLGLNRLTNYVLLYYYPVINTLSSWTWYFSQDSSG</sequence>